<dbReference type="RefSeq" id="WP_064317869.1">
    <property type="nucleotide sequence ID" value="NZ_JACI01000001.1"/>
</dbReference>
<comment type="caution">
    <text evidence="2">The sequence shown here is derived from an EMBL/GenBank/DDBJ whole genome shotgun (WGS) entry which is preliminary data.</text>
</comment>
<keyword evidence="1" id="KW-1133">Transmembrane helix</keyword>
<sequence length="171" mass="20185">MIGQQFNGTTIAGSSFVINHNYYGLSEQEAKQALTKYTDKQLQNASQTLFQERWRVFLSPFKMPWVWGLFSSIPLFLLCIHYSPLLFSLFGGDPISSLISMLWVFGAIFIVFLLLWRYATMKMKADIEAINQLLRQNWQMKRWIDEEQQARRLQHWKAKCGVKDELKDYME</sequence>
<keyword evidence="1" id="KW-0472">Membrane</keyword>
<feature type="transmembrane region" description="Helical" evidence="1">
    <location>
        <begin position="65"/>
        <end position="83"/>
    </location>
</feature>
<dbReference type="EMBL" id="JACI01000001">
    <property type="protein sequence ID" value="OAQ15782.1"/>
    <property type="molecule type" value="Genomic_DNA"/>
</dbReference>
<evidence type="ECO:0000256" key="1">
    <source>
        <dbReference type="SAM" id="Phobius"/>
    </source>
</evidence>
<protein>
    <submittedName>
        <fullName evidence="2">Uncharacterized protein</fullName>
    </submittedName>
</protein>
<keyword evidence="1" id="KW-0812">Transmembrane</keyword>
<organism evidence="2 3">
    <name type="scientific">Bibersteinia trehalosi Y31</name>
    <dbReference type="NCBI Taxonomy" id="1261658"/>
    <lineage>
        <taxon>Bacteria</taxon>
        <taxon>Pseudomonadati</taxon>
        <taxon>Pseudomonadota</taxon>
        <taxon>Gammaproteobacteria</taxon>
        <taxon>Pasteurellales</taxon>
        <taxon>Pasteurellaceae</taxon>
        <taxon>Bibersteinia</taxon>
    </lineage>
</organism>
<reference evidence="2 3" key="1">
    <citation type="submission" date="2014-01" db="EMBL/GenBank/DDBJ databases">
        <authorList>
            <person name="Zuccon D."/>
        </authorList>
    </citation>
    <scope>NUCLEOTIDE SEQUENCE [LARGE SCALE GENOMIC DNA]</scope>
    <source>
        <strain evidence="2 3">Y31</strain>
    </source>
</reference>
<evidence type="ECO:0000313" key="2">
    <source>
        <dbReference type="EMBL" id="OAQ15782.1"/>
    </source>
</evidence>
<dbReference type="AlphaFoldDB" id="A0A179D112"/>
<accession>A0A179D112</accession>
<name>A0A179D112_BIBTR</name>
<dbReference type="Proteomes" id="UP000078358">
    <property type="component" value="Unassembled WGS sequence"/>
</dbReference>
<dbReference type="PATRIC" id="fig|1261658.3.peg.40"/>
<feature type="transmembrane region" description="Helical" evidence="1">
    <location>
        <begin position="95"/>
        <end position="116"/>
    </location>
</feature>
<evidence type="ECO:0000313" key="3">
    <source>
        <dbReference type="Proteomes" id="UP000078358"/>
    </source>
</evidence>
<gene>
    <name evidence="2" type="ORF">F480_00195</name>
</gene>
<proteinExistence type="predicted"/>